<feature type="region of interest" description="Disordered" evidence="5">
    <location>
        <begin position="1"/>
        <end position="159"/>
    </location>
</feature>
<evidence type="ECO:0000256" key="2">
    <source>
        <dbReference type="ARBA" id="ARBA00008576"/>
    </source>
</evidence>
<evidence type="ECO:0000256" key="1">
    <source>
        <dbReference type="ARBA" id="ARBA00004123"/>
    </source>
</evidence>
<dbReference type="PROSITE" id="PS50174">
    <property type="entry name" value="G_PATCH"/>
    <property type="match status" value="1"/>
</dbReference>
<feature type="domain" description="G-patch" evidence="6">
    <location>
        <begin position="225"/>
        <end position="272"/>
    </location>
</feature>
<dbReference type="Pfam" id="PF12656">
    <property type="entry name" value="G-patch_2"/>
    <property type="match status" value="1"/>
</dbReference>
<evidence type="ECO:0000313" key="7">
    <source>
        <dbReference type="EMBL" id="KAK0320577.1"/>
    </source>
</evidence>
<evidence type="ECO:0000256" key="5">
    <source>
        <dbReference type="SAM" id="MobiDB-lite"/>
    </source>
</evidence>
<proteinExistence type="inferred from homology"/>
<dbReference type="GO" id="GO:0000398">
    <property type="term" value="P:mRNA splicing, via spliceosome"/>
    <property type="evidence" value="ECO:0007669"/>
    <property type="project" value="UniProtKB-UniRule"/>
</dbReference>
<keyword evidence="4" id="KW-0507">mRNA processing</keyword>
<evidence type="ECO:0000259" key="6">
    <source>
        <dbReference type="PROSITE" id="PS50174"/>
    </source>
</evidence>
<dbReference type="GO" id="GO:0005681">
    <property type="term" value="C:spliceosomal complex"/>
    <property type="evidence" value="ECO:0007669"/>
    <property type="project" value="UniProtKB-UniRule"/>
</dbReference>
<dbReference type="GO" id="GO:0003676">
    <property type="term" value="F:nucleic acid binding"/>
    <property type="evidence" value="ECO:0007669"/>
    <property type="project" value="InterPro"/>
</dbReference>
<feature type="compositionally biased region" description="Basic and acidic residues" evidence="5">
    <location>
        <begin position="346"/>
        <end position="396"/>
    </location>
</feature>
<protein>
    <recommendedName>
        <fullName evidence="4">Pre-mRNA-splicing factor</fullName>
    </recommendedName>
</protein>
<evidence type="ECO:0000313" key="8">
    <source>
        <dbReference type="Proteomes" id="UP001168146"/>
    </source>
</evidence>
<dbReference type="Proteomes" id="UP001168146">
    <property type="component" value="Unassembled WGS sequence"/>
</dbReference>
<feature type="compositionally biased region" description="Basic and acidic residues" evidence="5">
    <location>
        <begin position="313"/>
        <end position="339"/>
    </location>
</feature>
<comment type="subcellular location">
    <subcellularLocation>
        <location evidence="1 4">Nucleus</location>
    </subcellularLocation>
</comment>
<evidence type="ECO:0000256" key="3">
    <source>
        <dbReference type="ARBA" id="ARBA00023242"/>
    </source>
</evidence>
<keyword evidence="3 4" id="KW-0539">Nucleus</keyword>
<comment type="function">
    <text evidence="4">Involved in spliceosome maturation and the first step of pre-mRNA splicing.</text>
</comment>
<keyword evidence="4" id="KW-0747">Spliceosome</keyword>
<dbReference type="SMART" id="SM00443">
    <property type="entry name" value="G_patch"/>
    <property type="match status" value="1"/>
</dbReference>
<keyword evidence="4" id="KW-0508">mRNA splicing</keyword>
<feature type="compositionally biased region" description="Polar residues" evidence="5">
    <location>
        <begin position="148"/>
        <end position="159"/>
    </location>
</feature>
<sequence length="438" mass="49840">MPEKFSLALTGGKRIAPISSTNGIKRSHAALRADDDEDDQHSGAAHTVSHFDRAAGGAIDEADKSRDQGPLIIAAQANRDWKEAQGGRRKRQRHGLPEGGSQTQNVSAQVAREAELEVAKPGFGLSVSKRKDGDDEKSEEPVVGNGQGTNAGTEGSQQLPMELGEEMSVQPKTDDDRALDALLGKTPKSTLVLPAATVTEEEAFERDFHSAPDMATLEDYARVPVEQFGAALLRGMGWKEGQGIGSQRGVKVVKVKVPERRPALLGIGAKEEAAVAQEMGVWGKAAKRGGEVKVYNPVLLRDKKTGETFTEEEVVRRKEEDERRAFEEEFERQEREKEEKRRRRDRPRDGERDGDGRRRRGEDGDRSREDRRDGDRRPEKQRRRDYDRDDESYRRKEKERRRREREHEDSDHHRERADRHDSGREKHRERERERDRRR</sequence>
<comment type="caution">
    <text evidence="7">The sequence shown here is derived from an EMBL/GenBank/DDBJ whole genome shotgun (WGS) entry which is preliminary data.</text>
</comment>
<dbReference type="AlphaFoldDB" id="A0AAN6FMP5"/>
<evidence type="ECO:0000256" key="4">
    <source>
        <dbReference type="RuleBase" id="RU369096"/>
    </source>
</evidence>
<comment type="similarity">
    <text evidence="2 4">Belongs to the SPP2 family.</text>
</comment>
<dbReference type="InterPro" id="IPR000467">
    <property type="entry name" value="G_patch_dom"/>
</dbReference>
<dbReference type="InterPro" id="IPR026822">
    <property type="entry name" value="Spp2/MOS2_G-patch"/>
</dbReference>
<feature type="compositionally biased region" description="Basic and acidic residues" evidence="5">
    <location>
        <begin position="405"/>
        <end position="438"/>
    </location>
</feature>
<dbReference type="InterPro" id="IPR045166">
    <property type="entry name" value="Spp2-like"/>
</dbReference>
<gene>
    <name evidence="7" type="primary">spp2_1</name>
    <name evidence="7" type="ORF">LTR82_008290</name>
</gene>
<feature type="region of interest" description="Disordered" evidence="5">
    <location>
        <begin position="302"/>
        <end position="438"/>
    </location>
</feature>
<name>A0AAN6FMP5_9PEZI</name>
<dbReference type="PANTHER" id="PTHR15818:SF2">
    <property type="entry name" value="G-PATCH DOMAIN AND KOW MOTIFS-CONTAINING PROTEIN"/>
    <property type="match status" value="1"/>
</dbReference>
<dbReference type="PANTHER" id="PTHR15818">
    <property type="entry name" value="G PATCH AND KOW-CONTAINING"/>
    <property type="match status" value="1"/>
</dbReference>
<organism evidence="7 8">
    <name type="scientific">Friedmanniomyces endolithicus</name>
    <dbReference type="NCBI Taxonomy" id="329885"/>
    <lineage>
        <taxon>Eukaryota</taxon>
        <taxon>Fungi</taxon>
        <taxon>Dikarya</taxon>
        <taxon>Ascomycota</taxon>
        <taxon>Pezizomycotina</taxon>
        <taxon>Dothideomycetes</taxon>
        <taxon>Dothideomycetidae</taxon>
        <taxon>Mycosphaerellales</taxon>
        <taxon>Teratosphaeriaceae</taxon>
        <taxon>Friedmanniomyces</taxon>
    </lineage>
</organism>
<reference evidence="7" key="1">
    <citation type="submission" date="2021-12" db="EMBL/GenBank/DDBJ databases">
        <title>Black yeast isolated from Biological Soil Crust.</title>
        <authorList>
            <person name="Kurbessoian T."/>
        </authorList>
    </citation>
    <scope>NUCLEOTIDE SEQUENCE</scope>
    <source>
        <strain evidence="7">CCFEE 5208</strain>
    </source>
</reference>
<accession>A0AAN6FMP5</accession>
<dbReference type="EMBL" id="JASUXU010000024">
    <property type="protein sequence ID" value="KAK0320577.1"/>
    <property type="molecule type" value="Genomic_DNA"/>
</dbReference>